<reference evidence="1 2" key="1">
    <citation type="submission" date="2015-10" db="EMBL/GenBank/DDBJ databases">
        <title>Genome analyses suggest a sexual origin of heterokaryosis in a supposedly ancient asexual fungus.</title>
        <authorList>
            <person name="Ropars J."/>
            <person name="Sedzielewska K."/>
            <person name="Noel J."/>
            <person name="Charron P."/>
            <person name="Farinelli L."/>
            <person name="Marton T."/>
            <person name="Kruger M."/>
            <person name="Pelin A."/>
            <person name="Brachmann A."/>
            <person name="Corradi N."/>
        </authorList>
    </citation>
    <scope>NUCLEOTIDE SEQUENCE [LARGE SCALE GENOMIC DNA]</scope>
    <source>
        <strain evidence="1 2">A4</strain>
    </source>
</reference>
<dbReference type="AlphaFoldDB" id="A0A2I1GLY0"/>
<evidence type="ECO:0000313" key="1">
    <source>
        <dbReference type="EMBL" id="PKY47648.1"/>
    </source>
</evidence>
<dbReference type="Proteomes" id="UP000234323">
    <property type="component" value="Unassembled WGS sequence"/>
</dbReference>
<accession>A0A2I1GLY0</accession>
<evidence type="ECO:0000313" key="2">
    <source>
        <dbReference type="Proteomes" id="UP000234323"/>
    </source>
</evidence>
<dbReference type="EMBL" id="LLXI01000565">
    <property type="protein sequence ID" value="PKY47648.1"/>
    <property type="molecule type" value="Genomic_DNA"/>
</dbReference>
<protein>
    <recommendedName>
        <fullName evidence="3">DUF659 domain-containing protein</fullName>
    </recommendedName>
</protein>
<gene>
    <name evidence="1" type="ORF">RhiirA4_462942</name>
</gene>
<dbReference type="VEuPathDB" id="FungiDB:RhiirA1_401099"/>
<organism evidence="1 2">
    <name type="scientific">Rhizophagus irregularis</name>
    <dbReference type="NCBI Taxonomy" id="588596"/>
    <lineage>
        <taxon>Eukaryota</taxon>
        <taxon>Fungi</taxon>
        <taxon>Fungi incertae sedis</taxon>
        <taxon>Mucoromycota</taxon>
        <taxon>Glomeromycotina</taxon>
        <taxon>Glomeromycetes</taxon>
        <taxon>Glomerales</taxon>
        <taxon>Glomeraceae</taxon>
        <taxon>Rhizophagus</taxon>
    </lineage>
</organism>
<keyword evidence="2" id="KW-1185">Reference proteome</keyword>
<name>A0A2I1GLY0_9GLOM</name>
<evidence type="ECO:0008006" key="3">
    <source>
        <dbReference type="Google" id="ProtNLM"/>
    </source>
</evidence>
<proteinExistence type="predicted"/>
<sequence length="243" mass="28514">MLKKEKTISIYIRLNEYKKVFCIDDNILFYIYCNISVEWKHKSVVDNHCKSQKHKLNVRNLIEAFAAANIPLEKINCLLPFIKKHVKNGVAIIMDETTDDCARSVVNILFCYRHETKLVSVNFFECVNNTIMRQVLTTILTHFNISFSLPHLFLSDLAAYMKKCHREVLSPFNNASINSCAVLCTYYKSYWQSKKPVFPIVELRLQQLTAYIETYRNSNDFGFSLENLIIQLQFNTDEFYTIF</sequence>
<comment type="caution">
    <text evidence="1">The sequence shown here is derived from an EMBL/GenBank/DDBJ whole genome shotgun (WGS) entry which is preliminary data.</text>
</comment>